<evidence type="ECO:0000313" key="4">
    <source>
        <dbReference type="EMBL" id="CAD9185438.1"/>
    </source>
</evidence>
<gene>
    <name evidence="4" type="ORF">ACAT0790_LOCUS62212</name>
</gene>
<feature type="compositionally biased region" description="Acidic residues" evidence="1">
    <location>
        <begin position="129"/>
        <end position="143"/>
    </location>
</feature>
<organism evidence="4">
    <name type="scientific">Alexandrium catenella</name>
    <name type="common">Red tide dinoflagellate</name>
    <name type="synonym">Gonyaulax catenella</name>
    <dbReference type="NCBI Taxonomy" id="2925"/>
    <lineage>
        <taxon>Eukaryota</taxon>
        <taxon>Sar</taxon>
        <taxon>Alveolata</taxon>
        <taxon>Dinophyceae</taxon>
        <taxon>Gonyaulacales</taxon>
        <taxon>Pyrocystaceae</taxon>
        <taxon>Alexandrium</taxon>
    </lineage>
</organism>
<reference evidence="4" key="1">
    <citation type="submission" date="2021-01" db="EMBL/GenBank/DDBJ databases">
        <authorList>
            <person name="Corre E."/>
            <person name="Pelletier E."/>
            <person name="Niang G."/>
            <person name="Scheremetjew M."/>
            <person name="Finn R."/>
            <person name="Kale V."/>
            <person name="Holt S."/>
            <person name="Cochrane G."/>
            <person name="Meng A."/>
            <person name="Brown T."/>
            <person name="Cohen L."/>
        </authorList>
    </citation>
    <scope>NUCLEOTIDE SEQUENCE</scope>
    <source>
        <strain evidence="4">OF101</strain>
    </source>
</reference>
<accession>A0A7S1S5Q1</accession>
<feature type="compositionally biased region" description="Basic and acidic residues" evidence="1">
    <location>
        <begin position="148"/>
        <end position="161"/>
    </location>
</feature>
<feature type="region of interest" description="Disordered" evidence="1">
    <location>
        <begin position="125"/>
        <end position="267"/>
    </location>
</feature>
<dbReference type="AlphaFoldDB" id="A0A7S1S5Q1"/>
<keyword evidence="2" id="KW-1133">Transmembrane helix</keyword>
<keyword evidence="3" id="KW-0732">Signal</keyword>
<feature type="chain" id="PRO_5030505244" evidence="3">
    <location>
        <begin position="37"/>
        <end position="312"/>
    </location>
</feature>
<evidence type="ECO:0000256" key="2">
    <source>
        <dbReference type="SAM" id="Phobius"/>
    </source>
</evidence>
<keyword evidence="2" id="KW-0472">Membrane</keyword>
<feature type="signal peptide" evidence="3">
    <location>
        <begin position="1"/>
        <end position="36"/>
    </location>
</feature>
<feature type="transmembrane region" description="Helical" evidence="2">
    <location>
        <begin position="269"/>
        <end position="290"/>
    </location>
</feature>
<name>A0A7S1S5Q1_ALECA</name>
<feature type="compositionally biased region" description="Basic and acidic residues" evidence="1">
    <location>
        <begin position="170"/>
        <end position="198"/>
    </location>
</feature>
<protein>
    <submittedName>
        <fullName evidence="4">Uncharacterized protein</fullName>
    </submittedName>
</protein>
<dbReference type="EMBL" id="HBGE01104349">
    <property type="protein sequence ID" value="CAD9185438.1"/>
    <property type="molecule type" value="Transcribed_RNA"/>
</dbReference>
<evidence type="ECO:0000256" key="3">
    <source>
        <dbReference type="SAM" id="SignalP"/>
    </source>
</evidence>
<sequence>MMGSRADQGLLPLLRLPPLSVLLLLCLHALPDGVAAHPCEAEVGTACPERPPADLATCLKTPSEHETETTLSSECMDFVALNTACAADIKKFCDEGFFTDDTVLCLKTWTDPENLSGKCAKTLKWAAPDSDEADEEESSEGPTDELGMSDKDREEKKEWQAKRKLGRQGAIDRMKMKEADAKKEKERVDLENFKKENPEAYSEMMRQKEEDKRQAQEQKRRERMMAAAAEREKRKKAGMDDDDAPPAPGPKKGKRPSEQGKKGSKSKSYFSGIFGILFLLVLVGGGYYFFTTMGGAKSGRGGGRGGGKKKHR</sequence>
<keyword evidence="2" id="KW-0812">Transmembrane</keyword>
<proteinExistence type="predicted"/>
<evidence type="ECO:0000256" key="1">
    <source>
        <dbReference type="SAM" id="MobiDB-lite"/>
    </source>
</evidence>
<feature type="compositionally biased region" description="Basic and acidic residues" evidence="1">
    <location>
        <begin position="205"/>
        <end position="232"/>
    </location>
</feature>